<gene>
    <name evidence="1" type="ORF">OCTVUL_1B025555</name>
</gene>
<dbReference type="Pfam" id="PF09737">
    <property type="entry name" value="Det1"/>
    <property type="match status" value="1"/>
</dbReference>
<dbReference type="GO" id="GO:0005634">
    <property type="term" value="C:nucleus"/>
    <property type="evidence" value="ECO:0007669"/>
    <property type="project" value="TreeGrafter"/>
</dbReference>
<evidence type="ECO:0000313" key="1">
    <source>
        <dbReference type="EMBL" id="CAI9733948.1"/>
    </source>
</evidence>
<protein>
    <recommendedName>
        <fullName evidence="3">DET1 homolog</fullName>
    </recommendedName>
</protein>
<dbReference type="GO" id="GO:0031461">
    <property type="term" value="C:cullin-RING ubiquitin ligase complex"/>
    <property type="evidence" value="ECO:0007669"/>
    <property type="project" value="TreeGrafter"/>
</dbReference>
<evidence type="ECO:0000313" key="2">
    <source>
        <dbReference type="Proteomes" id="UP001162480"/>
    </source>
</evidence>
<dbReference type="GO" id="GO:0032436">
    <property type="term" value="P:positive regulation of proteasomal ubiquitin-dependent protein catabolic process"/>
    <property type="evidence" value="ECO:0007669"/>
    <property type="project" value="TreeGrafter"/>
</dbReference>
<dbReference type="EMBL" id="OX597828">
    <property type="protein sequence ID" value="CAI9733948.1"/>
    <property type="molecule type" value="Genomic_DNA"/>
</dbReference>
<keyword evidence="2" id="KW-1185">Reference proteome</keyword>
<accession>A0AA36BH30</accession>
<evidence type="ECO:0008006" key="3">
    <source>
        <dbReference type="Google" id="ProtNLM"/>
    </source>
</evidence>
<proteinExistence type="predicted"/>
<dbReference type="Proteomes" id="UP001162480">
    <property type="component" value="Chromosome 15"/>
</dbReference>
<name>A0AA36BH30_OCTVU</name>
<dbReference type="AlphaFoldDB" id="A0AA36BH30"/>
<sequence length="617" mass="71699">MFDTPRDNDADEIKPRKIPNQSIVHRVFDRQINFGRPGVQFNQSRMFYTNVFPNFTIVNVEKPPCFLRKFSPDGHYFIAFSATQTSLEIYEFNGPAAAADLLRHFNGDHTPSVYDNRLHYLHSKLFERFFTQKQVTVVATNGEHLNRECSLFTDDGKYVIVGSAIFVPEDPYPFFFDVYRNNESVPPNPRCPLEDYCLHIVELETGLLCDTRQFKCDKIFLSHNQGLYLYKNTLAVLSVQHQTIHIFQITKDGHFVDVRSIGRFCFDDDESILHLGLDSKTQVHQIRPMTETTINSLKHRLLVFLYERAKRMDSIYELRKFYQYFDQFKSLRMWKMQLIDSEHLLIKYASEEVVTLRVSDPNSQPSFFVVYNMITTEVLAVYENTSENLLELFENFCDVFRNAMLHSDMQFTCSASSNIYARQMQHRFKQTIINAKFGGHTEAVKRLLAQLPISAQSFSSSPYLDLALFSYDEKWVSMMERPKACGDHPIRFYARDSGLLKFKIYAGLQGRNPPPTARRLVAFTFHPYEPFAIKPLTLCIKYFGIEANEFSGRETEFRNVAVLHLEQLEFGKDVPSYEIPTDINRFFTVGEPFTIFVPEAVVKPQSSLSESRISFKA</sequence>
<dbReference type="PANTHER" id="PTHR13374">
    <property type="entry name" value="DET1 HOMOLOG DE-ETIOLATED-1 HOMOLOG"/>
    <property type="match status" value="1"/>
</dbReference>
<dbReference type="GO" id="GO:1990756">
    <property type="term" value="F:ubiquitin-like ligase-substrate adaptor activity"/>
    <property type="evidence" value="ECO:0007669"/>
    <property type="project" value="TreeGrafter"/>
</dbReference>
<dbReference type="InterPro" id="IPR019138">
    <property type="entry name" value="De-etiolated_protein_1_Det1"/>
</dbReference>
<organism evidence="1 2">
    <name type="scientific">Octopus vulgaris</name>
    <name type="common">Common octopus</name>
    <dbReference type="NCBI Taxonomy" id="6645"/>
    <lineage>
        <taxon>Eukaryota</taxon>
        <taxon>Metazoa</taxon>
        <taxon>Spiralia</taxon>
        <taxon>Lophotrochozoa</taxon>
        <taxon>Mollusca</taxon>
        <taxon>Cephalopoda</taxon>
        <taxon>Coleoidea</taxon>
        <taxon>Octopodiformes</taxon>
        <taxon>Octopoda</taxon>
        <taxon>Incirrata</taxon>
        <taxon>Octopodidae</taxon>
        <taxon>Octopus</taxon>
    </lineage>
</organism>
<reference evidence="1" key="1">
    <citation type="submission" date="2023-08" db="EMBL/GenBank/DDBJ databases">
        <authorList>
            <person name="Alioto T."/>
            <person name="Alioto T."/>
            <person name="Gomez Garrido J."/>
        </authorList>
    </citation>
    <scope>NUCLEOTIDE SEQUENCE</scope>
</reference>
<dbReference type="GO" id="GO:0031625">
    <property type="term" value="F:ubiquitin protein ligase binding"/>
    <property type="evidence" value="ECO:0007669"/>
    <property type="project" value="TreeGrafter"/>
</dbReference>
<dbReference type="PANTHER" id="PTHR13374:SF3">
    <property type="entry name" value="DET1 HOMOLOG"/>
    <property type="match status" value="1"/>
</dbReference>
<dbReference type="GO" id="GO:0016567">
    <property type="term" value="P:protein ubiquitination"/>
    <property type="evidence" value="ECO:0007669"/>
    <property type="project" value="TreeGrafter"/>
</dbReference>